<reference evidence="11 12" key="1">
    <citation type="submission" date="2019-12" db="EMBL/GenBank/DDBJ databases">
        <title>Corynebacterium sp. nov., isolated from feces of the Anser Albifrons in China.</title>
        <authorList>
            <person name="Liu Q."/>
        </authorList>
    </citation>
    <scope>NUCLEOTIDE SEQUENCE [LARGE SCALE GENOMIC DNA]</scope>
    <source>
        <strain evidence="11 12">4H37-19</strain>
    </source>
</reference>
<dbReference type="PANTHER" id="PTHR42904:SF6">
    <property type="entry name" value="NAD-CAPPED RNA HYDROLASE NUDT12"/>
    <property type="match status" value="1"/>
</dbReference>
<dbReference type="GO" id="GO:0046872">
    <property type="term" value="F:metal ion binding"/>
    <property type="evidence" value="ECO:0007669"/>
    <property type="project" value="UniProtKB-KW"/>
</dbReference>
<gene>
    <name evidence="11" type="ORF">GP475_03375</name>
</gene>
<dbReference type="InterPro" id="IPR020084">
    <property type="entry name" value="NUDIX_hydrolase_CS"/>
</dbReference>
<dbReference type="EC" id="3.6.1.22" evidence="4"/>
<evidence type="ECO:0000256" key="8">
    <source>
        <dbReference type="ARBA" id="ARBA00023027"/>
    </source>
</evidence>
<evidence type="ECO:0000256" key="4">
    <source>
        <dbReference type="ARBA" id="ARBA00012381"/>
    </source>
</evidence>
<evidence type="ECO:0000313" key="11">
    <source>
        <dbReference type="EMBL" id="QNQ89798.1"/>
    </source>
</evidence>
<dbReference type="CDD" id="cd03429">
    <property type="entry name" value="NUDIX_NADH_pyrophosphatase_Nudt13"/>
    <property type="match status" value="1"/>
</dbReference>
<dbReference type="Pfam" id="PF00293">
    <property type="entry name" value="NUDIX"/>
    <property type="match status" value="1"/>
</dbReference>
<dbReference type="GO" id="GO:0035529">
    <property type="term" value="F:NADH pyrophosphatase activity"/>
    <property type="evidence" value="ECO:0007669"/>
    <property type="project" value="TreeGrafter"/>
</dbReference>
<comment type="cofactor">
    <cofactor evidence="2">
        <name>Zn(2+)</name>
        <dbReference type="ChEBI" id="CHEBI:29105"/>
    </cofactor>
</comment>
<keyword evidence="8" id="KW-0520">NAD</keyword>
<dbReference type="InterPro" id="IPR015797">
    <property type="entry name" value="NUDIX_hydrolase-like_dom_sf"/>
</dbReference>
<keyword evidence="12" id="KW-1185">Reference proteome</keyword>
<dbReference type="KEGG" id="cpoy:GP475_03375"/>
<dbReference type="EMBL" id="CP046884">
    <property type="protein sequence ID" value="QNQ89798.1"/>
    <property type="molecule type" value="Genomic_DNA"/>
</dbReference>
<dbReference type="Gene3D" id="3.90.79.10">
    <property type="entry name" value="Nucleoside Triphosphate Pyrophosphohydrolase"/>
    <property type="match status" value="1"/>
</dbReference>
<evidence type="ECO:0000256" key="3">
    <source>
        <dbReference type="ARBA" id="ARBA00009595"/>
    </source>
</evidence>
<dbReference type="RefSeq" id="WP_187975251.1">
    <property type="nucleotide sequence ID" value="NZ_CP046884.1"/>
</dbReference>
<protein>
    <recommendedName>
        <fullName evidence="4">NAD(+) diphosphatase</fullName>
        <ecNumber evidence="4">3.6.1.22</ecNumber>
    </recommendedName>
</protein>
<evidence type="ECO:0000256" key="5">
    <source>
        <dbReference type="ARBA" id="ARBA00022723"/>
    </source>
</evidence>
<dbReference type="PANTHER" id="PTHR42904">
    <property type="entry name" value="NUDIX HYDROLASE, NUDC SUBFAMILY"/>
    <property type="match status" value="1"/>
</dbReference>
<evidence type="ECO:0000256" key="9">
    <source>
        <dbReference type="ARBA" id="ARBA00023679"/>
    </source>
</evidence>
<dbReference type="SUPFAM" id="SSF55811">
    <property type="entry name" value="Nudix"/>
    <property type="match status" value="1"/>
</dbReference>
<comment type="cofactor">
    <cofactor evidence="1">
        <name>Mg(2+)</name>
        <dbReference type="ChEBI" id="CHEBI:18420"/>
    </cofactor>
</comment>
<evidence type="ECO:0000256" key="2">
    <source>
        <dbReference type="ARBA" id="ARBA00001947"/>
    </source>
</evidence>
<dbReference type="GO" id="GO:0019677">
    <property type="term" value="P:NAD+ catabolic process"/>
    <property type="evidence" value="ECO:0007669"/>
    <property type="project" value="TreeGrafter"/>
</dbReference>
<keyword evidence="7" id="KW-0460">Magnesium</keyword>
<dbReference type="GO" id="GO:0006742">
    <property type="term" value="P:NADP+ catabolic process"/>
    <property type="evidence" value="ECO:0007669"/>
    <property type="project" value="TreeGrafter"/>
</dbReference>
<dbReference type="AlphaFoldDB" id="A0A7H0SMM3"/>
<dbReference type="InterPro" id="IPR049734">
    <property type="entry name" value="NudC-like_C"/>
</dbReference>
<name>A0A7H0SMM3_9CORY</name>
<dbReference type="PROSITE" id="PS00893">
    <property type="entry name" value="NUDIX_BOX"/>
    <property type="match status" value="1"/>
</dbReference>
<organism evidence="11 12">
    <name type="scientific">Corynebacterium poyangense</name>
    <dbReference type="NCBI Taxonomy" id="2684405"/>
    <lineage>
        <taxon>Bacteria</taxon>
        <taxon>Bacillati</taxon>
        <taxon>Actinomycetota</taxon>
        <taxon>Actinomycetes</taxon>
        <taxon>Mycobacteriales</taxon>
        <taxon>Corynebacteriaceae</taxon>
        <taxon>Corynebacterium</taxon>
    </lineage>
</organism>
<comment type="catalytic activity">
    <reaction evidence="9">
        <text>a 5'-end NAD(+)-phospho-ribonucleoside in mRNA + H2O = a 5'-end phospho-adenosine-phospho-ribonucleoside in mRNA + beta-nicotinamide D-ribonucleotide + 2 H(+)</text>
        <dbReference type="Rhea" id="RHEA:60876"/>
        <dbReference type="Rhea" id="RHEA-COMP:15698"/>
        <dbReference type="Rhea" id="RHEA-COMP:15719"/>
        <dbReference type="ChEBI" id="CHEBI:14649"/>
        <dbReference type="ChEBI" id="CHEBI:15377"/>
        <dbReference type="ChEBI" id="CHEBI:15378"/>
        <dbReference type="ChEBI" id="CHEBI:144029"/>
        <dbReference type="ChEBI" id="CHEBI:144051"/>
    </reaction>
    <physiologicalReaction direction="left-to-right" evidence="9">
        <dbReference type="Rhea" id="RHEA:60877"/>
    </physiologicalReaction>
</comment>
<evidence type="ECO:0000256" key="7">
    <source>
        <dbReference type="ARBA" id="ARBA00022842"/>
    </source>
</evidence>
<keyword evidence="5" id="KW-0479">Metal-binding</keyword>
<evidence type="ECO:0000259" key="10">
    <source>
        <dbReference type="PROSITE" id="PS51462"/>
    </source>
</evidence>
<comment type="similarity">
    <text evidence="3">Belongs to the Nudix hydrolase family. NudC subfamily.</text>
</comment>
<feature type="domain" description="Nudix hydrolase" evidence="10">
    <location>
        <begin position="120"/>
        <end position="245"/>
    </location>
</feature>
<evidence type="ECO:0000313" key="12">
    <source>
        <dbReference type="Proteomes" id="UP000516320"/>
    </source>
</evidence>
<keyword evidence="6" id="KW-0378">Hydrolase</keyword>
<evidence type="ECO:0000256" key="1">
    <source>
        <dbReference type="ARBA" id="ARBA00001946"/>
    </source>
</evidence>
<dbReference type="PROSITE" id="PS51462">
    <property type="entry name" value="NUDIX"/>
    <property type="match status" value="1"/>
</dbReference>
<evidence type="ECO:0000256" key="6">
    <source>
        <dbReference type="ARBA" id="ARBA00022801"/>
    </source>
</evidence>
<sequence length="257" mass="28045">MKYLCIDPHGRLAAHTTKDHRVRPVVLDAIPAGAISSTRVQIDADLSALRVDERTVMTVANQYEAQVIGPRGYANNPQLARALALIRNRERLRFDPVDGYPVDFDDAGIIGHGLNGPIFPRIDPAVIGIIELVGEEKILLAKNSQRPEYYSLVAGYVEAGESFESAFIREAAEETGRTVHSLTYQGSQPWPATSSLMVGFHAFTAEVEPSLPTDGEIAHTVWLGAEEISQVPLPMPGSIAYRLIDGWVRTHRGGPLG</sequence>
<dbReference type="InterPro" id="IPR000086">
    <property type="entry name" value="NUDIX_hydrolase_dom"/>
</dbReference>
<proteinExistence type="inferred from homology"/>
<dbReference type="GO" id="GO:0005829">
    <property type="term" value="C:cytosol"/>
    <property type="evidence" value="ECO:0007669"/>
    <property type="project" value="TreeGrafter"/>
</dbReference>
<dbReference type="Proteomes" id="UP000516320">
    <property type="component" value="Chromosome"/>
</dbReference>
<accession>A0A7H0SMM3</accession>
<dbReference type="InterPro" id="IPR050241">
    <property type="entry name" value="NAD-cap_RNA_hydrolase_NudC"/>
</dbReference>